<evidence type="ECO:0000256" key="3">
    <source>
        <dbReference type="ARBA" id="ARBA00022692"/>
    </source>
</evidence>
<evidence type="ECO:0000256" key="6">
    <source>
        <dbReference type="ARBA" id="ARBA00022989"/>
    </source>
</evidence>
<dbReference type="InterPro" id="IPR039421">
    <property type="entry name" value="Type_1_exporter"/>
</dbReference>
<feature type="transmembrane region" description="Helical" evidence="10">
    <location>
        <begin position="318"/>
        <end position="339"/>
    </location>
</feature>
<dbReference type="FunFam" id="3.40.50.300:FF:000287">
    <property type="entry name" value="Multidrug ABC transporter ATP-binding protein"/>
    <property type="match status" value="1"/>
</dbReference>
<evidence type="ECO:0000259" key="12">
    <source>
        <dbReference type="PROSITE" id="PS50893"/>
    </source>
</evidence>
<dbReference type="EMBL" id="BTCM01000003">
    <property type="protein sequence ID" value="GMK56310.1"/>
    <property type="molecule type" value="Genomic_DNA"/>
</dbReference>
<dbReference type="PROSITE" id="PS00211">
    <property type="entry name" value="ABC_TRANSPORTER_1"/>
    <property type="match status" value="1"/>
</dbReference>
<feature type="compositionally biased region" description="Basic and acidic residues" evidence="9">
    <location>
        <begin position="1112"/>
        <end position="1124"/>
    </location>
</feature>
<feature type="transmembrane region" description="Helical" evidence="10">
    <location>
        <begin position="117"/>
        <end position="137"/>
    </location>
</feature>
<feature type="transmembrane region" description="Helical" evidence="10">
    <location>
        <begin position="505"/>
        <end position="526"/>
    </location>
</feature>
<evidence type="ECO:0000313" key="15">
    <source>
        <dbReference type="Proteomes" id="UP001222932"/>
    </source>
</evidence>
<evidence type="ECO:0000256" key="5">
    <source>
        <dbReference type="ARBA" id="ARBA00022840"/>
    </source>
</evidence>
<proteinExistence type="inferred from homology"/>
<keyword evidence="6 10" id="KW-1133">Transmembrane helix</keyword>
<feature type="compositionally biased region" description="Acidic residues" evidence="9">
    <location>
        <begin position="899"/>
        <end position="938"/>
    </location>
</feature>
<feature type="signal peptide" evidence="11">
    <location>
        <begin position="1"/>
        <end position="17"/>
    </location>
</feature>
<feature type="domain" description="ABC transmembrane type-1" evidence="13">
    <location>
        <begin position="278"/>
        <end position="565"/>
    </location>
</feature>
<dbReference type="Proteomes" id="UP001222932">
    <property type="component" value="Unassembled WGS sequence"/>
</dbReference>
<keyword evidence="4" id="KW-0547">Nucleotide-binding</keyword>
<dbReference type="PROSITE" id="PS50893">
    <property type="entry name" value="ABC_TRANSPORTER_2"/>
    <property type="match status" value="1"/>
</dbReference>
<feature type="region of interest" description="Disordered" evidence="9">
    <location>
        <begin position="873"/>
        <end position="1124"/>
    </location>
</feature>
<keyword evidence="2" id="KW-0813">Transport</keyword>
<dbReference type="InterPro" id="IPR003593">
    <property type="entry name" value="AAA+_ATPase"/>
</dbReference>
<evidence type="ECO:0000256" key="10">
    <source>
        <dbReference type="SAM" id="Phobius"/>
    </source>
</evidence>
<dbReference type="SMART" id="SM00382">
    <property type="entry name" value="AAA"/>
    <property type="match status" value="1"/>
</dbReference>
<keyword evidence="15" id="KW-1185">Reference proteome</keyword>
<dbReference type="InterPro" id="IPR003439">
    <property type="entry name" value="ABC_transporter-like_ATP-bd"/>
</dbReference>
<dbReference type="GO" id="GO:0005524">
    <property type="term" value="F:ATP binding"/>
    <property type="evidence" value="ECO:0007669"/>
    <property type="project" value="UniProtKB-KW"/>
</dbReference>
<keyword evidence="11" id="KW-0732">Signal</keyword>
<dbReference type="AlphaFoldDB" id="A0AAD3TSY5"/>
<feature type="domain" description="ABC transporter" evidence="12">
    <location>
        <begin position="599"/>
        <end position="834"/>
    </location>
</feature>
<gene>
    <name evidence="14" type="primary">hmt1</name>
    <name evidence="14" type="ORF">CspeluHIS016_0301500</name>
</gene>
<evidence type="ECO:0000256" key="11">
    <source>
        <dbReference type="SAM" id="SignalP"/>
    </source>
</evidence>
<dbReference type="SUPFAM" id="SSF52540">
    <property type="entry name" value="P-loop containing nucleoside triphosphate hydrolases"/>
    <property type="match status" value="1"/>
</dbReference>
<comment type="caution">
    <text evidence="14">The sequence shown here is derived from an EMBL/GenBank/DDBJ whole genome shotgun (WGS) entry which is preliminary data.</text>
</comment>
<comment type="subcellular location">
    <subcellularLocation>
        <location evidence="1">Membrane</location>
        <topology evidence="1">Multi-pass membrane protein</topology>
    </subcellularLocation>
</comment>
<dbReference type="CDD" id="cd03253">
    <property type="entry name" value="ABCC_ATM1_transporter"/>
    <property type="match status" value="1"/>
</dbReference>
<dbReference type="PANTHER" id="PTHR24221">
    <property type="entry name" value="ATP-BINDING CASSETTE SUB-FAMILY B"/>
    <property type="match status" value="1"/>
</dbReference>
<feature type="compositionally biased region" description="Low complexity" evidence="9">
    <location>
        <begin position="213"/>
        <end position="232"/>
    </location>
</feature>
<feature type="transmembrane region" description="Helical" evidence="10">
    <location>
        <begin position="421"/>
        <end position="443"/>
    </location>
</feature>
<keyword evidence="5" id="KW-0067">ATP-binding</keyword>
<evidence type="ECO:0000256" key="2">
    <source>
        <dbReference type="ARBA" id="ARBA00022448"/>
    </source>
</evidence>
<dbReference type="Pfam" id="PF00664">
    <property type="entry name" value="ABC_membrane"/>
    <property type="match status" value="1"/>
</dbReference>
<comment type="similarity">
    <text evidence="8">Belongs to the ABC transporter superfamily. ABCB family. Heavy Metal importer (TC 3.A.1.210) subfamily.</text>
</comment>
<feature type="chain" id="PRO_5042088544" description="P-loop containing nucleoside triphosphate hydrolase protein" evidence="11">
    <location>
        <begin position="18"/>
        <end position="1124"/>
    </location>
</feature>
<feature type="region of interest" description="Disordered" evidence="9">
    <location>
        <begin position="200"/>
        <end position="243"/>
    </location>
</feature>
<dbReference type="PANTHER" id="PTHR24221:SF648">
    <property type="entry name" value="ABC-TYPE TRANSPORTER ATR1"/>
    <property type="match status" value="1"/>
</dbReference>
<feature type="transmembrane region" description="Helical" evidence="10">
    <location>
        <begin position="82"/>
        <end position="105"/>
    </location>
</feature>
<dbReference type="Gene3D" id="1.20.1560.10">
    <property type="entry name" value="ABC transporter type 1, transmembrane domain"/>
    <property type="match status" value="1"/>
</dbReference>
<dbReference type="InterPro" id="IPR011527">
    <property type="entry name" value="ABC1_TM_dom"/>
</dbReference>
<dbReference type="GO" id="GO:0016887">
    <property type="term" value="F:ATP hydrolysis activity"/>
    <property type="evidence" value="ECO:0007669"/>
    <property type="project" value="InterPro"/>
</dbReference>
<evidence type="ECO:0000256" key="7">
    <source>
        <dbReference type="ARBA" id="ARBA00023136"/>
    </source>
</evidence>
<keyword evidence="7 10" id="KW-0472">Membrane</keyword>
<evidence type="ECO:0008006" key="16">
    <source>
        <dbReference type="Google" id="ProtNLM"/>
    </source>
</evidence>
<evidence type="ECO:0000259" key="13">
    <source>
        <dbReference type="PROSITE" id="PS50929"/>
    </source>
</evidence>
<evidence type="ECO:0000313" key="14">
    <source>
        <dbReference type="EMBL" id="GMK56310.1"/>
    </source>
</evidence>
<keyword evidence="3 10" id="KW-0812">Transmembrane</keyword>
<dbReference type="GO" id="GO:0016020">
    <property type="term" value="C:membrane"/>
    <property type="evidence" value="ECO:0007669"/>
    <property type="project" value="UniProtKB-SubCell"/>
</dbReference>
<name>A0AAD3TSY5_9TREE</name>
<dbReference type="InterPro" id="IPR017871">
    <property type="entry name" value="ABC_transporter-like_CS"/>
</dbReference>
<sequence length="1124" mass="123761">MPPALEILYIIEPLVLALPVVALSFPGPSQPTEIPGIRAVTVKTITPRRTFILLTLVTVALTYVLDGVLSVIGLILKREHAAWYLGAAAVYALGGLADYSLAAILAEWRGRWGSRALIVLAVLGFGLDVPILVLQIIRETQAVQGKRTAAILRLCLTAFRMNLLILLVGLVLSPVVRYQVANENTGLLAADEEAPAHSANNRYGTFDSDDQDTSTTRDPSVAPGTPQPQQKKPITKKLGEKKAEETQGLSWSAFWARIWKLRKHLWPSTSWRLQLYCWTCVALLGVGTLVFAYTPIMLGHFVDVLSDIENGRRGESPWGWFTMWIMLRAVQGGGFVGFFQRMLWVPVQQYADREMQMLLFNHLLNLSLKFHTKRNTGEVLKIIDRGSAINNLLQTMLFSAAPTIINIVVAVFIFLVLFGGWLAFVLIVVMTTYVVFSIVFTGYRTKLRREMIDRDIKTRGIASDVLVNWESVKYFTAEARESRRFQQSVLSYQETEYKVLFSFNVLNLIQSFIITIGLLAGSLIIASRIYKGTATVGNFVQFLQYLQQLYAPLDRLGTLYRQLNANATDAEKLFNLLGQDVEIKDADDAKPLVVTDGVIEFDDVCFSYDGEVQALKDVSFRIGKGESMALVGESGSGKSTILRLLYRFYDIDSGTIKIDGQDISKVTQKSLRHAIGIVPQDSVLWNDTIGANISYGKEEGAEDEEIVAAAQAAKLHDRILTFPEEYDTVVGERGVRLSGGEKQRVSLARMFLKSPAILVLDEATSALDTETEREIQRSLAELAANRSSLSIAHRLSTIINSDQIVVMRNGAVIEQGTYHDLVEKGGQFAAMWRKQIFTEEEMLAKTEETLPGSLVAVAKAEVGAVPSVEENGAVLIRRASPPSTVPESEESESDKGAESDDENGESDDDEESGEGDEEDDSESEEDNKDEGDRDDEGDITLTPRRVNIQPVPTDAPAAPGPQPTEAPVLLVHDSPTLQQASPEPVSKPLGSSLEGLQPSPPKIDRKRSPTPRASFPGAPFPGATSPIPGSYTSMTRSSSSTSANGKHPEDSSASSSMHGERGDKRRKRLSSIKGFMRRMSDQTKHVSMARSHSSPGRRRSEDSGAEASESSEPSKRYSLDERRK</sequence>
<feature type="transmembrane region" description="Helical" evidence="10">
    <location>
        <begin position="395"/>
        <end position="415"/>
    </location>
</feature>
<feature type="compositionally biased region" description="Low complexity" evidence="9">
    <location>
        <begin position="1030"/>
        <end position="1042"/>
    </location>
</feature>
<evidence type="ECO:0000256" key="8">
    <source>
        <dbReference type="ARBA" id="ARBA00024363"/>
    </source>
</evidence>
<dbReference type="InterPro" id="IPR036640">
    <property type="entry name" value="ABC1_TM_sf"/>
</dbReference>
<dbReference type="CDD" id="cd18583">
    <property type="entry name" value="ABC_6TM_HMT1"/>
    <property type="match status" value="1"/>
</dbReference>
<dbReference type="Gene3D" id="3.40.50.300">
    <property type="entry name" value="P-loop containing nucleotide triphosphate hydrolases"/>
    <property type="match status" value="1"/>
</dbReference>
<feature type="transmembrane region" description="Helical" evidence="10">
    <location>
        <begin position="275"/>
        <end position="298"/>
    </location>
</feature>
<dbReference type="GO" id="GO:0140359">
    <property type="term" value="F:ABC-type transporter activity"/>
    <property type="evidence" value="ECO:0007669"/>
    <property type="project" value="InterPro"/>
</dbReference>
<evidence type="ECO:0000256" key="9">
    <source>
        <dbReference type="SAM" id="MobiDB-lite"/>
    </source>
</evidence>
<reference evidence="14" key="2">
    <citation type="submission" date="2023-06" db="EMBL/GenBank/DDBJ databases">
        <authorList>
            <person name="Kobayashi Y."/>
            <person name="Kayamori A."/>
            <person name="Aoki K."/>
            <person name="Shiwa Y."/>
            <person name="Fujita N."/>
            <person name="Sugita T."/>
            <person name="Iwasaki W."/>
            <person name="Tanaka N."/>
            <person name="Takashima M."/>
        </authorList>
    </citation>
    <scope>NUCLEOTIDE SEQUENCE</scope>
    <source>
        <strain evidence="14">HIS016</strain>
    </source>
</reference>
<evidence type="ECO:0000256" key="1">
    <source>
        <dbReference type="ARBA" id="ARBA00004141"/>
    </source>
</evidence>
<feature type="transmembrane region" description="Helical" evidence="10">
    <location>
        <begin position="51"/>
        <end position="76"/>
    </location>
</feature>
<dbReference type="PROSITE" id="PS50929">
    <property type="entry name" value="ABC_TM1F"/>
    <property type="match status" value="1"/>
</dbReference>
<dbReference type="InterPro" id="IPR027417">
    <property type="entry name" value="P-loop_NTPase"/>
</dbReference>
<reference evidence="14" key="1">
    <citation type="journal article" date="2023" name="BMC Genomics">
        <title>Chromosome-level genome assemblies of Cutaneotrichosporon spp. (Trichosporonales, Basidiomycota) reveal imbalanced evolution between nucleotide sequences and chromosome synteny.</title>
        <authorList>
            <person name="Kobayashi Y."/>
            <person name="Kayamori A."/>
            <person name="Aoki K."/>
            <person name="Shiwa Y."/>
            <person name="Matsutani M."/>
            <person name="Fujita N."/>
            <person name="Sugita T."/>
            <person name="Iwasaki W."/>
            <person name="Tanaka N."/>
            <person name="Takashima M."/>
        </authorList>
    </citation>
    <scope>NUCLEOTIDE SEQUENCE</scope>
    <source>
        <strain evidence="14">HIS016</strain>
    </source>
</reference>
<dbReference type="SUPFAM" id="SSF90123">
    <property type="entry name" value="ABC transporter transmembrane region"/>
    <property type="match status" value="1"/>
</dbReference>
<evidence type="ECO:0000256" key="4">
    <source>
        <dbReference type="ARBA" id="ARBA00022741"/>
    </source>
</evidence>
<feature type="transmembrane region" description="Helical" evidence="10">
    <location>
        <begin position="149"/>
        <end position="172"/>
    </location>
</feature>
<dbReference type="Pfam" id="PF00005">
    <property type="entry name" value="ABC_tran"/>
    <property type="match status" value="1"/>
</dbReference>
<protein>
    <recommendedName>
        <fullName evidence="16">P-loop containing nucleoside triphosphate hydrolase protein</fullName>
    </recommendedName>
</protein>
<accession>A0AAD3TSY5</accession>
<organism evidence="14 15">
    <name type="scientific">Cutaneotrichosporon spelunceum</name>
    <dbReference type="NCBI Taxonomy" id="1672016"/>
    <lineage>
        <taxon>Eukaryota</taxon>
        <taxon>Fungi</taxon>
        <taxon>Dikarya</taxon>
        <taxon>Basidiomycota</taxon>
        <taxon>Agaricomycotina</taxon>
        <taxon>Tremellomycetes</taxon>
        <taxon>Trichosporonales</taxon>
        <taxon>Trichosporonaceae</taxon>
        <taxon>Cutaneotrichosporon</taxon>
    </lineage>
</organism>